<accession>A0A673X5Y6</accession>
<name>A0A673X5Y6_SALTR</name>
<reference evidence="1" key="1">
    <citation type="submission" date="2025-08" db="UniProtKB">
        <authorList>
            <consortium name="Ensembl"/>
        </authorList>
    </citation>
    <scope>IDENTIFICATION</scope>
</reference>
<dbReference type="AlphaFoldDB" id="A0A673X5Y6"/>
<evidence type="ECO:0000313" key="1">
    <source>
        <dbReference type="Ensembl" id="ENSSTUP00000019589.1"/>
    </source>
</evidence>
<evidence type="ECO:0000313" key="2">
    <source>
        <dbReference type="Proteomes" id="UP000472277"/>
    </source>
</evidence>
<dbReference type="Proteomes" id="UP000472277">
    <property type="component" value="Chromosome 7"/>
</dbReference>
<keyword evidence="2" id="KW-1185">Reference proteome</keyword>
<proteinExistence type="predicted"/>
<dbReference type="Ensembl" id="ENSSTUT00000020594.1">
    <property type="protein sequence ID" value="ENSSTUP00000019589.1"/>
    <property type="gene ID" value="ENSSTUG00000008728.1"/>
</dbReference>
<dbReference type="GeneTree" id="ENSGT00990000212211"/>
<organism evidence="1 2">
    <name type="scientific">Salmo trutta</name>
    <name type="common">Brown trout</name>
    <dbReference type="NCBI Taxonomy" id="8032"/>
    <lineage>
        <taxon>Eukaryota</taxon>
        <taxon>Metazoa</taxon>
        <taxon>Chordata</taxon>
        <taxon>Craniata</taxon>
        <taxon>Vertebrata</taxon>
        <taxon>Euteleostomi</taxon>
        <taxon>Actinopterygii</taxon>
        <taxon>Neopterygii</taxon>
        <taxon>Teleostei</taxon>
        <taxon>Protacanthopterygii</taxon>
        <taxon>Salmoniformes</taxon>
        <taxon>Salmonidae</taxon>
        <taxon>Salmoninae</taxon>
        <taxon>Salmo</taxon>
    </lineage>
</organism>
<sequence>STIPRGVERVRPGGLVKQEGTGTELPMTGDKVFVHYVGKKFSFEAYFLGYVLFCTLCTK</sequence>
<protein>
    <submittedName>
        <fullName evidence="1">Uncharacterized protein</fullName>
    </submittedName>
</protein>
<dbReference type="InParanoid" id="A0A673X5Y6"/>
<reference evidence="1" key="2">
    <citation type="submission" date="2025-09" db="UniProtKB">
        <authorList>
            <consortium name="Ensembl"/>
        </authorList>
    </citation>
    <scope>IDENTIFICATION</scope>
</reference>